<dbReference type="PANTHER" id="PTHR45695:SF15">
    <property type="entry name" value="OPSIN RH2"/>
    <property type="match status" value="1"/>
</dbReference>
<feature type="transmembrane region" description="Helical" evidence="9">
    <location>
        <begin position="55"/>
        <end position="74"/>
    </location>
</feature>
<dbReference type="SUPFAM" id="SSF81321">
    <property type="entry name" value="Family A G protein-coupled receptor-like"/>
    <property type="match status" value="1"/>
</dbReference>
<organism evidence="11 12">
    <name type="scientific">Strongyloides venezuelensis</name>
    <name type="common">Threadworm</name>
    <dbReference type="NCBI Taxonomy" id="75913"/>
    <lineage>
        <taxon>Eukaryota</taxon>
        <taxon>Metazoa</taxon>
        <taxon>Ecdysozoa</taxon>
        <taxon>Nematoda</taxon>
        <taxon>Chromadorea</taxon>
        <taxon>Rhabditida</taxon>
        <taxon>Tylenchina</taxon>
        <taxon>Panagrolaimomorpha</taxon>
        <taxon>Strongyloidoidea</taxon>
        <taxon>Strongyloididae</taxon>
        <taxon>Strongyloides</taxon>
    </lineage>
</organism>
<keyword evidence="4 8" id="KW-0297">G-protein coupled receptor</keyword>
<evidence type="ECO:0000256" key="1">
    <source>
        <dbReference type="ARBA" id="ARBA00004141"/>
    </source>
</evidence>
<reference evidence="12" key="2">
    <citation type="submission" date="2015-08" db="UniProtKB">
        <authorList>
            <consortium name="WormBaseParasite"/>
        </authorList>
    </citation>
    <scope>IDENTIFICATION</scope>
</reference>
<evidence type="ECO:0000256" key="7">
    <source>
        <dbReference type="ARBA" id="ARBA00023224"/>
    </source>
</evidence>
<dbReference type="PANTHER" id="PTHR45695">
    <property type="entry name" value="LEUCOKININ RECEPTOR-RELATED"/>
    <property type="match status" value="1"/>
</dbReference>
<keyword evidence="7 8" id="KW-0807">Transducer</keyword>
<dbReference type="SMART" id="SM01381">
    <property type="entry name" value="7TM_GPCR_Srsx"/>
    <property type="match status" value="1"/>
</dbReference>
<name>A0A0K0F2N1_STRVS</name>
<proteinExistence type="inferred from homology"/>
<keyword evidence="5 9" id="KW-0472">Membrane</keyword>
<evidence type="ECO:0000313" key="11">
    <source>
        <dbReference type="Proteomes" id="UP000035680"/>
    </source>
</evidence>
<dbReference type="AlphaFoldDB" id="A0A0K0F2N1"/>
<sequence length="393" mass="45196">MDTFTYTIFRHSLPICILYSVFYAAVFIAGLLGNMFVLLSIFLNLSLRTTTDYMISSLALADLLIIIFCLPSTFINNLFLQWPLGNVACKLSTWINNITSCSSVFTLIAVTADRYLAICHTMKYTVWDSDMSYYVIGTIWLVSGMLAFPQLFIYREMYFDPSSNVMYTNDELNDTNINNVLKFCSSSMDETYVFIFFNLFLTFIVPFVLIIIMYSLIFHRVSTHRSLAVDAHIRDERTKLRAAHMMLTVIIVFAFCWTPLFSLHAYFIATNPEGFFYEVAVTILRPCFQWLSLLSSSLNPLIYIAYSQKYRRAFHQLLLLPCQTKLGTIRKFTFKKKANSVGKEEDDNVVHQKVEEVVGIQTLTTICDPNDNITQPLSVCVSQNIRKTKVENL</sequence>
<dbReference type="GO" id="GO:0005886">
    <property type="term" value="C:plasma membrane"/>
    <property type="evidence" value="ECO:0007669"/>
    <property type="project" value="TreeGrafter"/>
</dbReference>
<evidence type="ECO:0000313" key="12">
    <source>
        <dbReference type="WBParaSite" id="SVE_0306100.1"/>
    </source>
</evidence>
<dbReference type="Gene3D" id="1.20.1070.10">
    <property type="entry name" value="Rhodopsin 7-helix transmembrane proteins"/>
    <property type="match status" value="1"/>
</dbReference>
<comment type="subcellular location">
    <subcellularLocation>
        <location evidence="1">Membrane</location>
        <topology evidence="1">Multi-pass membrane protein</topology>
    </subcellularLocation>
</comment>
<dbReference type="STRING" id="75913.A0A0K0F2N1"/>
<dbReference type="WBParaSite" id="SVE_0306100.1">
    <property type="protein sequence ID" value="SVE_0306100.1"/>
    <property type="gene ID" value="SVE_0306100"/>
</dbReference>
<feature type="transmembrane region" description="Helical" evidence="9">
    <location>
        <begin position="133"/>
        <end position="154"/>
    </location>
</feature>
<dbReference type="InterPro" id="IPR000276">
    <property type="entry name" value="GPCR_Rhodpsn"/>
</dbReference>
<evidence type="ECO:0000256" key="4">
    <source>
        <dbReference type="ARBA" id="ARBA00023040"/>
    </source>
</evidence>
<dbReference type="InterPro" id="IPR017452">
    <property type="entry name" value="GPCR_Rhodpsn_7TM"/>
</dbReference>
<feature type="transmembrane region" description="Helical" evidence="9">
    <location>
        <begin position="288"/>
        <end position="306"/>
    </location>
</feature>
<dbReference type="Pfam" id="PF00001">
    <property type="entry name" value="7tm_1"/>
    <property type="match status" value="1"/>
</dbReference>
<evidence type="ECO:0000256" key="8">
    <source>
        <dbReference type="RuleBase" id="RU000688"/>
    </source>
</evidence>
<protein>
    <submittedName>
        <fullName evidence="12">G_PROTEIN_RECEP_F1_2 domain-containing protein</fullName>
    </submittedName>
</protein>
<evidence type="ECO:0000256" key="5">
    <source>
        <dbReference type="ARBA" id="ARBA00023136"/>
    </source>
</evidence>
<feature type="domain" description="G-protein coupled receptors family 1 profile" evidence="10">
    <location>
        <begin position="33"/>
        <end position="303"/>
    </location>
</feature>
<evidence type="ECO:0000259" key="10">
    <source>
        <dbReference type="PROSITE" id="PS50262"/>
    </source>
</evidence>
<feature type="transmembrane region" description="Helical" evidence="9">
    <location>
        <begin position="20"/>
        <end position="43"/>
    </location>
</feature>
<keyword evidence="2 8" id="KW-0812">Transmembrane</keyword>
<evidence type="ECO:0000256" key="2">
    <source>
        <dbReference type="ARBA" id="ARBA00022692"/>
    </source>
</evidence>
<keyword evidence="6 8" id="KW-0675">Receptor</keyword>
<dbReference type="GO" id="GO:0004930">
    <property type="term" value="F:G protein-coupled receptor activity"/>
    <property type="evidence" value="ECO:0007669"/>
    <property type="project" value="UniProtKB-KW"/>
</dbReference>
<dbReference type="PROSITE" id="PS50262">
    <property type="entry name" value="G_PROTEIN_RECEP_F1_2"/>
    <property type="match status" value="1"/>
</dbReference>
<comment type="similarity">
    <text evidence="8">Belongs to the G-protein coupled receptor 1 family.</text>
</comment>
<keyword evidence="3 9" id="KW-1133">Transmembrane helix</keyword>
<evidence type="ECO:0000256" key="9">
    <source>
        <dbReference type="SAM" id="Phobius"/>
    </source>
</evidence>
<dbReference type="Proteomes" id="UP000035680">
    <property type="component" value="Unassembled WGS sequence"/>
</dbReference>
<evidence type="ECO:0000256" key="3">
    <source>
        <dbReference type="ARBA" id="ARBA00022989"/>
    </source>
</evidence>
<reference evidence="11" key="1">
    <citation type="submission" date="2014-07" db="EMBL/GenBank/DDBJ databases">
        <authorList>
            <person name="Martin A.A"/>
            <person name="De Silva N."/>
        </authorList>
    </citation>
    <scope>NUCLEOTIDE SEQUENCE</scope>
</reference>
<feature type="transmembrane region" description="Helical" evidence="9">
    <location>
        <begin position="247"/>
        <end position="268"/>
    </location>
</feature>
<evidence type="ECO:0000256" key="6">
    <source>
        <dbReference type="ARBA" id="ARBA00023170"/>
    </source>
</evidence>
<dbReference type="PRINTS" id="PR00237">
    <property type="entry name" value="GPCRRHODOPSN"/>
</dbReference>
<dbReference type="PROSITE" id="PS00237">
    <property type="entry name" value="G_PROTEIN_RECEP_F1_1"/>
    <property type="match status" value="1"/>
</dbReference>
<keyword evidence="11" id="KW-1185">Reference proteome</keyword>
<accession>A0A0K0F2N1</accession>
<feature type="transmembrane region" description="Helical" evidence="9">
    <location>
        <begin position="192"/>
        <end position="217"/>
    </location>
</feature>